<reference evidence="10 11" key="1">
    <citation type="submission" date="2012-07" db="EMBL/GenBank/DDBJ databases">
        <title>The Genome Sequence of Bergeyella zoohelcum ATCC 43767.</title>
        <authorList>
            <consortium name="The Broad Institute Genome Sequencing Platform"/>
            <person name="Earl A."/>
            <person name="Ward D."/>
            <person name="Feldgarden M."/>
            <person name="Gevers D."/>
            <person name="Huys G."/>
            <person name="Walker B."/>
            <person name="Young S.K."/>
            <person name="Zeng Q."/>
            <person name="Gargeya S."/>
            <person name="Fitzgerald M."/>
            <person name="Haas B."/>
            <person name="Abouelleil A."/>
            <person name="Alvarado L."/>
            <person name="Arachchi H.M."/>
            <person name="Berlin A.M."/>
            <person name="Chapman S.B."/>
            <person name="Goldberg J."/>
            <person name="Griggs A."/>
            <person name="Gujja S."/>
            <person name="Hansen M."/>
            <person name="Howarth C."/>
            <person name="Imamovic A."/>
            <person name="Larimer J."/>
            <person name="McCowen C."/>
            <person name="Montmayeur A."/>
            <person name="Murphy C."/>
            <person name="Neiman D."/>
            <person name="Pearson M."/>
            <person name="Priest M."/>
            <person name="Roberts A."/>
            <person name="Saif S."/>
            <person name="Shea T."/>
            <person name="Sisk P."/>
            <person name="Sykes S."/>
            <person name="Wortman J."/>
            <person name="Nusbaum C."/>
            <person name="Birren B."/>
        </authorList>
    </citation>
    <scope>NUCLEOTIDE SEQUENCE [LARGE SCALE GENOMIC DNA]</scope>
    <source>
        <strain evidence="10 11">ATCC 43767</strain>
    </source>
</reference>
<evidence type="ECO:0000256" key="1">
    <source>
        <dbReference type="ARBA" id="ARBA00004370"/>
    </source>
</evidence>
<evidence type="ECO:0000256" key="5">
    <source>
        <dbReference type="ARBA" id="ARBA00022825"/>
    </source>
</evidence>
<dbReference type="PANTHER" id="PTHR33209">
    <property type="entry name" value="PROTEASE 4"/>
    <property type="match status" value="1"/>
</dbReference>
<dbReference type="Gene3D" id="3.90.226.10">
    <property type="entry name" value="2-enoyl-CoA Hydratase, Chain A, domain 1"/>
    <property type="match status" value="3"/>
</dbReference>
<dbReference type="PIRSF" id="PIRSF001217">
    <property type="entry name" value="Protease_4_SppA"/>
    <property type="match status" value="1"/>
</dbReference>
<evidence type="ECO:0000256" key="4">
    <source>
        <dbReference type="ARBA" id="ARBA00022801"/>
    </source>
</evidence>
<dbReference type="GO" id="GO:0006465">
    <property type="term" value="P:signal peptide processing"/>
    <property type="evidence" value="ECO:0007669"/>
    <property type="project" value="InterPro"/>
</dbReference>
<name>K1LZ26_9FLAO</name>
<gene>
    <name evidence="10" type="ORF">HMPREF9699_01903</name>
</gene>
<keyword evidence="11" id="KW-1185">Reference proteome</keyword>
<dbReference type="GO" id="GO:0008236">
    <property type="term" value="F:serine-type peptidase activity"/>
    <property type="evidence" value="ECO:0007669"/>
    <property type="project" value="UniProtKB-KW"/>
</dbReference>
<keyword evidence="6 8" id="KW-0472">Membrane</keyword>
<organism evidence="10 11">
    <name type="scientific">Bergeyella zoohelcum ATCC 43767</name>
    <dbReference type="NCBI Taxonomy" id="883096"/>
    <lineage>
        <taxon>Bacteria</taxon>
        <taxon>Pseudomonadati</taxon>
        <taxon>Bacteroidota</taxon>
        <taxon>Flavobacteriia</taxon>
        <taxon>Flavobacteriales</taxon>
        <taxon>Weeksellaceae</taxon>
        <taxon>Bergeyella</taxon>
    </lineage>
</organism>
<comment type="caution">
    <text evidence="10">The sequence shown here is derived from an EMBL/GenBank/DDBJ whole genome shotgun (WGS) entry which is preliminary data.</text>
</comment>
<dbReference type="Gene3D" id="6.20.330.10">
    <property type="match status" value="1"/>
</dbReference>
<evidence type="ECO:0000313" key="11">
    <source>
        <dbReference type="Proteomes" id="UP000006085"/>
    </source>
</evidence>
<dbReference type="InterPro" id="IPR029045">
    <property type="entry name" value="ClpP/crotonase-like_dom_sf"/>
</dbReference>
<dbReference type="HOGENOM" id="CLU_008856_1_1_10"/>
<dbReference type="InterPro" id="IPR047217">
    <property type="entry name" value="S49_SppA_67K_type_N"/>
</dbReference>
<dbReference type="InterPro" id="IPR002142">
    <property type="entry name" value="Peptidase_S49"/>
</dbReference>
<dbReference type="InterPro" id="IPR004635">
    <property type="entry name" value="Pept_S49_SppA"/>
</dbReference>
<keyword evidence="8" id="KW-1133">Transmembrane helix</keyword>
<dbReference type="GO" id="GO:0016020">
    <property type="term" value="C:membrane"/>
    <property type="evidence" value="ECO:0007669"/>
    <property type="project" value="UniProtKB-SubCell"/>
</dbReference>
<evidence type="ECO:0000313" key="10">
    <source>
        <dbReference type="EMBL" id="EKB55278.1"/>
    </source>
</evidence>
<comment type="subcellular location">
    <subcellularLocation>
        <location evidence="1">Membrane</location>
    </subcellularLocation>
</comment>
<evidence type="ECO:0000256" key="7">
    <source>
        <dbReference type="PIRSR" id="PIRSR001217-1"/>
    </source>
</evidence>
<protein>
    <submittedName>
        <fullName evidence="10">Signal peptide peptidase SppA, 67K type</fullName>
    </submittedName>
</protein>
<dbReference type="EMBL" id="AGYA01000030">
    <property type="protein sequence ID" value="EKB55278.1"/>
    <property type="molecule type" value="Genomic_DNA"/>
</dbReference>
<dbReference type="InterPro" id="IPR047272">
    <property type="entry name" value="S49_SppA_C"/>
</dbReference>
<feature type="domain" description="Peptidase S49" evidence="9">
    <location>
        <begin position="366"/>
        <end position="518"/>
    </location>
</feature>
<keyword evidence="8" id="KW-0812">Transmembrane</keyword>
<evidence type="ECO:0000256" key="3">
    <source>
        <dbReference type="ARBA" id="ARBA00022670"/>
    </source>
</evidence>
<proteinExistence type="inferred from homology"/>
<dbReference type="Pfam" id="PF01343">
    <property type="entry name" value="Peptidase_S49"/>
    <property type="match status" value="2"/>
</dbReference>
<dbReference type="STRING" id="883096.HMPREF9699_01903"/>
<dbReference type="CDD" id="cd07023">
    <property type="entry name" value="S49_Sppa_N_C"/>
    <property type="match status" value="1"/>
</dbReference>
<keyword evidence="3" id="KW-0645">Protease</keyword>
<dbReference type="OrthoDB" id="9764363at2"/>
<dbReference type="NCBIfam" id="TIGR00706">
    <property type="entry name" value="SppA_dom"/>
    <property type="match status" value="1"/>
</dbReference>
<dbReference type="PATRIC" id="fig|883096.3.peg.1953"/>
<sequence>MKNFLKLVFANLVAMFILIGTMVGFMFLFIIIGASSGDSKLKVKGNSVLIMNNETTILDSPSEEKIDFLSFGKKGNSLTIYEALEAIKNAKTDENIKGISIEADFINANLTHIDNIRTAIEDFKKSGKFVYAYGNNVSQSSYYLGSVADRYFLNPVGGIELKGLASEVVYMKEFAEKYGIGFSVLRYGKYKSAIENLLRDDISEENREQLTALLNGIWEEVSPKMIASRKMNPTHFNKVVDSLDAFIAESALKNKLVDELAHKSAFQNFIKNKLNVKEGEELNTISINAYATTIEKKADEKESVAVLYASGAINSGKGSNGIHSESIIKEIKRLADDEVVKAVVLRVNSPGGSANASDEILYELHQLKAKKPLVISFGDYAASGGYYIAMAGDRIFSEPNTLTGSIGVFGVVPNVKELANKNGFHAYDVQTHANSSFHSIINGLKPGAEAMLTRSVEITYKQFVAHVMKNRKMTYQQVDNIAQGRVWTGKMALKNGLVDELGTLEDAIKFAAQKANLKKYNVETYPSKTSPFEQFLQDLEEEPFTAKLLERKLGKGNYQVLQMFLQDRKNAEIMMAMPYQITIQ</sequence>
<keyword evidence="4" id="KW-0378">Hydrolase</keyword>
<evidence type="ECO:0000259" key="9">
    <source>
        <dbReference type="Pfam" id="PF01343"/>
    </source>
</evidence>
<feature type="transmembrane region" description="Helical" evidence="8">
    <location>
        <begin position="12"/>
        <end position="34"/>
    </location>
</feature>
<feature type="active site" description="Nucleophile" evidence="7">
    <location>
        <position position="383"/>
    </location>
</feature>
<dbReference type="RefSeq" id="WP_002664381.1">
    <property type="nucleotide sequence ID" value="NZ_JH932293.1"/>
</dbReference>
<dbReference type="InterPro" id="IPR004634">
    <property type="entry name" value="Pept_S49_pIV"/>
</dbReference>
<comment type="similarity">
    <text evidence="2">Belongs to the peptidase S49 family.</text>
</comment>
<dbReference type="AlphaFoldDB" id="K1LZ26"/>
<evidence type="ECO:0000256" key="6">
    <source>
        <dbReference type="ARBA" id="ARBA00023136"/>
    </source>
</evidence>
<keyword evidence="5" id="KW-0720">Serine protease</keyword>
<dbReference type="CDD" id="cd07018">
    <property type="entry name" value="S49_SppA_67K_type"/>
    <property type="match status" value="1"/>
</dbReference>
<dbReference type="Proteomes" id="UP000006085">
    <property type="component" value="Unassembled WGS sequence"/>
</dbReference>
<evidence type="ECO:0000256" key="8">
    <source>
        <dbReference type="SAM" id="Phobius"/>
    </source>
</evidence>
<dbReference type="NCBIfam" id="TIGR00705">
    <property type="entry name" value="SppA_67K"/>
    <property type="match status" value="1"/>
</dbReference>
<feature type="domain" description="Peptidase S49" evidence="9">
    <location>
        <begin position="123"/>
        <end position="276"/>
    </location>
</feature>
<dbReference type="eggNOG" id="COG0616">
    <property type="taxonomic scope" value="Bacteria"/>
</dbReference>
<evidence type="ECO:0000256" key="2">
    <source>
        <dbReference type="ARBA" id="ARBA00008683"/>
    </source>
</evidence>
<accession>K1LZ26</accession>
<feature type="active site" description="Proton donor/acceptor" evidence="7">
    <location>
        <position position="191"/>
    </location>
</feature>
<dbReference type="SUPFAM" id="SSF52096">
    <property type="entry name" value="ClpP/crotonase"/>
    <property type="match status" value="2"/>
</dbReference>
<dbReference type="PANTHER" id="PTHR33209:SF1">
    <property type="entry name" value="PEPTIDASE S49 DOMAIN-CONTAINING PROTEIN"/>
    <property type="match status" value="1"/>
</dbReference>